<reference evidence="2 3" key="1">
    <citation type="submission" date="2019-08" db="EMBL/GenBank/DDBJ databases">
        <title>In-depth cultivation of the pig gut microbiome towards novel bacterial diversity and tailored functional studies.</title>
        <authorList>
            <person name="Wylensek D."/>
            <person name="Hitch T.C.A."/>
            <person name="Clavel T."/>
        </authorList>
    </citation>
    <scope>NUCLEOTIDE SEQUENCE [LARGE SCALE GENOMIC DNA]</scope>
    <source>
        <strain evidence="2 3">WCA-693-APC-5D-A</strain>
    </source>
</reference>
<sequence length="200" mass="22954">MNMKKIVTLVMALVLLLGCGAEAAVSSTGSANTVGSTDASGEKEKQDERYVKLFTDSYFNYYMDKKSAKWIACPDKNDEYIIDVWVKLERIEEANAKSLAERMNDSQYTYQEKYYLEHYYIRPSTQQIQFLCELEVSGRPDNDISQRKYNVKNWEYLVPESVEDNIYQAVVKKMGKKPGSKGNILESAGDFIEDVFRIAI</sequence>
<name>A0A6I2UCY1_9FIRM</name>
<dbReference type="AlphaFoldDB" id="A0A6I2UCY1"/>
<dbReference type="GeneID" id="96779304"/>
<evidence type="ECO:0008006" key="4">
    <source>
        <dbReference type="Google" id="ProtNLM"/>
    </source>
</evidence>
<proteinExistence type="predicted"/>
<gene>
    <name evidence="2" type="ORF">FYJ84_10235</name>
</gene>
<feature type="chain" id="PRO_5026239668" description="Lipoprotein" evidence="1">
    <location>
        <begin position="24"/>
        <end position="200"/>
    </location>
</feature>
<evidence type="ECO:0000256" key="1">
    <source>
        <dbReference type="SAM" id="SignalP"/>
    </source>
</evidence>
<keyword evidence="1" id="KW-0732">Signal</keyword>
<accession>A0A6I2UCY1</accession>
<evidence type="ECO:0000313" key="2">
    <source>
        <dbReference type="EMBL" id="MSU09363.1"/>
    </source>
</evidence>
<dbReference type="Proteomes" id="UP000433181">
    <property type="component" value="Unassembled WGS sequence"/>
</dbReference>
<protein>
    <recommendedName>
        <fullName evidence="4">Lipoprotein</fullName>
    </recommendedName>
</protein>
<dbReference type="RefSeq" id="WP_154407532.1">
    <property type="nucleotide sequence ID" value="NZ_JBGUTX010000451.1"/>
</dbReference>
<keyword evidence="3" id="KW-1185">Reference proteome</keyword>
<comment type="caution">
    <text evidence="2">The sequence shown here is derived from an EMBL/GenBank/DDBJ whole genome shotgun (WGS) entry which is preliminary data.</text>
</comment>
<feature type="signal peptide" evidence="1">
    <location>
        <begin position="1"/>
        <end position="23"/>
    </location>
</feature>
<dbReference type="PROSITE" id="PS51257">
    <property type="entry name" value="PROKAR_LIPOPROTEIN"/>
    <property type="match status" value="1"/>
</dbReference>
<evidence type="ECO:0000313" key="3">
    <source>
        <dbReference type="Proteomes" id="UP000433181"/>
    </source>
</evidence>
<organism evidence="2 3">
    <name type="scientific">Anaerovibrio slackiae</name>
    <dbReference type="NCBI Taxonomy" id="2652309"/>
    <lineage>
        <taxon>Bacteria</taxon>
        <taxon>Bacillati</taxon>
        <taxon>Bacillota</taxon>
        <taxon>Negativicutes</taxon>
        <taxon>Selenomonadales</taxon>
        <taxon>Selenomonadaceae</taxon>
        <taxon>Anaerovibrio</taxon>
    </lineage>
</organism>
<dbReference type="EMBL" id="VUNR01000021">
    <property type="protein sequence ID" value="MSU09363.1"/>
    <property type="molecule type" value="Genomic_DNA"/>
</dbReference>